<feature type="signal peptide" evidence="2">
    <location>
        <begin position="1"/>
        <end position="24"/>
    </location>
</feature>
<proteinExistence type="predicted"/>
<comment type="caution">
    <text evidence="3">The sequence shown here is derived from an EMBL/GenBank/DDBJ whole genome shotgun (WGS) entry which is preliminary data.</text>
</comment>
<dbReference type="AlphaFoldDB" id="A0A3A3F0V4"/>
<dbReference type="InterPro" id="IPR021889">
    <property type="entry name" value="DUF3500"/>
</dbReference>
<evidence type="ECO:0000313" key="3">
    <source>
        <dbReference type="EMBL" id="RJF35220.1"/>
    </source>
</evidence>
<sequence length="407" mass="43165">MKLSKKVWQSLAVLALLANLAACGDSDSTSSSDTDTSTSDSSGTDNSGTDNSGSDNSGSSSSSGSISVSDFSDISLGDCELDTSLESLVCAANALIDTLDEDELADLQLDYSDSEARTVWSNLPTGNVSRNGIELGALDDESLEAAMMVAKAALSDDGYQDFLGVIAADDYLNELGGGSAYSSGKYYLAFFGDPDVSGDWMLQLGGHHLAYNITYLNGDGYPVPNHIGTEPKVSFELDSASYAPLADEGDALVAMFDSLSESELAEAYLSGESYSDVLMGPDNGSGTLPTEYPTGDNRKGILVSSLTQDQQALVTAAIEQWINDYPEEVVENLTLSYVTSSAYADTYIAWAGTESAGVDVDVAGTYMRIDGPNLWIEVACQNGVIISDETHYHTMFRDKSWDYGNNL</sequence>
<feature type="chain" id="PRO_5017374962" evidence="2">
    <location>
        <begin position="25"/>
        <end position="407"/>
    </location>
</feature>
<name>A0A3A3F0V4_9GAMM</name>
<dbReference type="Proteomes" id="UP000265938">
    <property type="component" value="Unassembled WGS sequence"/>
</dbReference>
<reference evidence="3 4" key="1">
    <citation type="submission" date="2018-09" db="EMBL/GenBank/DDBJ databases">
        <title>Identification of marine bacteria producing industrial enzymes.</title>
        <authorList>
            <person name="Cheng T.H."/>
            <person name="Saidin J."/>
            <person name="Muhd D.D."/>
            <person name="Isa M.N.M."/>
            <person name="Bakar M.F.A."/>
            <person name="Ismail N."/>
        </authorList>
    </citation>
    <scope>NUCLEOTIDE SEQUENCE [LARGE SCALE GENOMIC DNA]</scope>
    <source>
        <strain evidence="3 4">MNAD 1.6</strain>
    </source>
</reference>
<evidence type="ECO:0000313" key="4">
    <source>
        <dbReference type="Proteomes" id="UP000265938"/>
    </source>
</evidence>
<evidence type="ECO:0000256" key="1">
    <source>
        <dbReference type="SAM" id="MobiDB-lite"/>
    </source>
</evidence>
<feature type="region of interest" description="Disordered" evidence="1">
    <location>
        <begin position="23"/>
        <end position="66"/>
    </location>
</feature>
<protein>
    <submittedName>
        <fullName evidence="3">DUF3500 domain-containing protein</fullName>
    </submittedName>
</protein>
<dbReference type="Pfam" id="PF12006">
    <property type="entry name" value="DUF3500"/>
    <property type="match status" value="1"/>
</dbReference>
<keyword evidence="2" id="KW-0732">Signal</keyword>
<evidence type="ECO:0000256" key="2">
    <source>
        <dbReference type="SAM" id="SignalP"/>
    </source>
</evidence>
<dbReference type="PANTHER" id="PTHR37489:SF1">
    <property type="entry name" value="DUF3500 DOMAIN-CONTAINING PROTEIN"/>
    <property type="match status" value="1"/>
</dbReference>
<dbReference type="RefSeq" id="WP_119852792.1">
    <property type="nucleotide sequence ID" value="NZ_QYSE01000002.1"/>
</dbReference>
<dbReference type="EMBL" id="QYSE01000002">
    <property type="protein sequence ID" value="RJF35220.1"/>
    <property type="molecule type" value="Genomic_DNA"/>
</dbReference>
<gene>
    <name evidence="3" type="ORF">D4741_09540</name>
</gene>
<organism evidence="3 4">
    <name type="scientific">Pseudoalteromonas gelatinilytica</name>
    <dbReference type="NCBI Taxonomy" id="1703256"/>
    <lineage>
        <taxon>Bacteria</taxon>
        <taxon>Pseudomonadati</taxon>
        <taxon>Pseudomonadota</taxon>
        <taxon>Gammaproteobacteria</taxon>
        <taxon>Alteromonadales</taxon>
        <taxon>Pseudoalteromonadaceae</taxon>
        <taxon>Pseudoalteromonas</taxon>
    </lineage>
</organism>
<accession>A0A3A3F0V4</accession>
<dbReference type="PANTHER" id="PTHR37489">
    <property type="entry name" value="DUF3500 DOMAIN-CONTAINING PROTEIN"/>
    <property type="match status" value="1"/>
</dbReference>